<evidence type="ECO:0000256" key="7">
    <source>
        <dbReference type="RuleBase" id="RU369079"/>
    </source>
</evidence>
<dbReference type="Pfam" id="PF06808">
    <property type="entry name" value="DctM"/>
    <property type="match status" value="2"/>
</dbReference>
<dbReference type="AlphaFoldDB" id="A0A327KLB2"/>
<feature type="transmembrane region" description="Helical" evidence="8">
    <location>
        <begin position="33"/>
        <end position="54"/>
    </location>
</feature>
<feature type="transmembrane region" description="Helical" evidence="8">
    <location>
        <begin position="485"/>
        <end position="508"/>
    </location>
</feature>
<keyword evidence="4 8" id="KW-0812">Transmembrane</keyword>
<organism evidence="10 11">
    <name type="scientific">Rhodoplanes elegans</name>
    <dbReference type="NCBI Taxonomy" id="29408"/>
    <lineage>
        <taxon>Bacteria</taxon>
        <taxon>Pseudomonadati</taxon>
        <taxon>Pseudomonadota</taxon>
        <taxon>Alphaproteobacteria</taxon>
        <taxon>Hyphomicrobiales</taxon>
        <taxon>Nitrobacteraceae</taxon>
        <taxon>Rhodoplanes</taxon>
    </lineage>
</organism>
<dbReference type="GO" id="GO:0005886">
    <property type="term" value="C:plasma membrane"/>
    <property type="evidence" value="ECO:0007669"/>
    <property type="project" value="UniProtKB-SubCell"/>
</dbReference>
<dbReference type="InterPro" id="IPR004681">
    <property type="entry name" value="TRAP_DctM"/>
</dbReference>
<feature type="transmembrane region" description="Helical" evidence="8">
    <location>
        <begin position="295"/>
        <end position="313"/>
    </location>
</feature>
<evidence type="ECO:0000313" key="11">
    <source>
        <dbReference type="Proteomes" id="UP000248863"/>
    </source>
</evidence>
<dbReference type="GO" id="GO:0022857">
    <property type="term" value="F:transmembrane transporter activity"/>
    <property type="evidence" value="ECO:0007669"/>
    <property type="project" value="UniProtKB-UniRule"/>
</dbReference>
<feature type="domain" description="TRAP C4-dicarboxylate transport system permease DctM subunit" evidence="9">
    <location>
        <begin position="337"/>
        <end position="510"/>
    </location>
</feature>
<feature type="transmembrane region" description="Helical" evidence="8">
    <location>
        <begin position="146"/>
        <end position="170"/>
    </location>
</feature>
<evidence type="ECO:0000259" key="9">
    <source>
        <dbReference type="Pfam" id="PF06808"/>
    </source>
</evidence>
<feature type="transmembrane region" description="Helical" evidence="8">
    <location>
        <begin position="369"/>
        <end position="387"/>
    </location>
</feature>
<gene>
    <name evidence="10" type="ORF">CH338_10695</name>
</gene>
<dbReference type="EMBL" id="NPEU01000093">
    <property type="protein sequence ID" value="RAI39031.1"/>
    <property type="molecule type" value="Genomic_DNA"/>
</dbReference>
<evidence type="ECO:0000256" key="6">
    <source>
        <dbReference type="ARBA" id="ARBA00023136"/>
    </source>
</evidence>
<feature type="transmembrane region" description="Helical" evidence="8">
    <location>
        <begin position="328"/>
        <end position="348"/>
    </location>
</feature>
<keyword evidence="5 8" id="KW-1133">Transmembrane helix</keyword>
<evidence type="ECO:0000256" key="1">
    <source>
        <dbReference type="ARBA" id="ARBA00004429"/>
    </source>
</evidence>
<keyword evidence="3 7" id="KW-0997">Cell inner membrane</keyword>
<evidence type="ECO:0000256" key="2">
    <source>
        <dbReference type="ARBA" id="ARBA00022475"/>
    </source>
</evidence>
<evidence type="ECO:0000256" key="3">
    <source>
        <dbReference type="ARBA" id="ARBA00022519"/>
    </source>
</evidence>
<comment type="function">
    <text evidence="7">Part of the tripartite ATP-independent periplasmic (TRAP) transport system.</text>
</comment>
<dbReference type="Proteomes" id="UP000248863">
    <property type="component" value="Unassembled WGS sequence"/>
</dbReference>
<keyword evidence="2" id="KW-1003">Cell membrane</keyword>
<proteinExistence type="predicted"/>
<feature type="transmembrane region" description="Helical" evidence="8">
    <location>
        <begin position="198"/>
        <end position="223"/>
    </location>
</feature>
<sequence length="522" mass="53961">MDLQSLVAIAMVVTAVALLMIGFPVALTLAGVALIFVAIGDALGVMAPSLLGALPQRIFGVMTNEVLLAIPLFVFMGVMLERSRVAEDLLEAMGRLFGAVRGGLAVAVVIVGVLLAAAKGIVGATTVTMGLIVLPTMLRHGYDKRLAAGTVAATATLAQIFPPATVLVLLGDQMSNAYQAAQLAQGNFAPQSVTVADLFAGAIVPAFGLVALYLVFLIGVAIVAPKSSPAIPPDPDAPRGLALARRTLAVLVAPILLIVAVLGSILGGLATPTEAAAVGAFGAMLLAARPDPRAWVPWLVLIAVVIAALRFVSESGFDPRGLLAGDPVALVPAALLVVAAALLLQPVLRVHRENYLVPVLARTAEVTSMIFLILIGATLFSLVFRGLGGDDLVHRALADLPGGTAGALLTVMLAIFLLGFVMDAFEIIFVVVPIVAPALLQLPGVDPVWLAVMIALNLQTSYIHPPLGPTLFFLRGVAPKEITTAHIYVGAIPFVLIQLLALVGLWLVPGLATWLPGILYPG</sequence>
<accession>A0A327KLB2</accession>
<protein>
    <submittedName>
        <fullName evidence="10">Tripartite transporter</fullName>
    </submittedName>
</protein>
<evidence type="ECO:0000256" key="4">
    <source>
        <dbReference type="ARBA" id="ARBA00022692"/>
    </source>
</evidence>
<evidence type="ECO:0000256" key="8">
    <source>
        <dbReference type="SAM" id="Phobius"/>
    </source>
</evidence>
<dbReference type="InterPro" id="IPR010656">
    <property type="entry name" value="DctM"/>
</dbReference>
<keyword evidence="11" id="KW-1185">Reference proteome</keyword>
<evidence type="ECO:0000256" key="5">
    <source>
        <dbReference type="ARBA" id="ARBA00022989"/>
    </source>
</evidence>
<feature type="transmembrane region" description="Helical" evidence="8">
    <location>
        <begin position="105"/>
        <end position="134"/>
    </location>
</feature>
<name>A0A327KLB2_9BRAD</name>
<dbReference type="OrthoDB" id="7339120at2"/>
<dbReference type="RefSeq" id="WP_111357101.1">
    <property type="nucleotide sequence ID" value="NZ_NHSK01000083.1"/>
</dbReference>
<comment type="caution">
    <text evidence="10">The sequence shown here is derived from an EMBL/GenBank/DDBJ whole genome shotgun (WGS) entry which is preliminary data.</text>
</comment>
<reference evidence="10 11" key="1">
    <citation type="submission" date="2017-07" db="EMBL/GenBank/DDBJ databases">
        <title>Draft Genome Sequences of Select Purple Nonsulfur Bacteria.</title>
        <authorList>
            <person name="Lasarre B."/>
            <person name="Mckinlay J.B."/>
        </authorList>
    </citation>
    <scope>NUCLEOTIDE SEQUENCE [LARGE SCALE GENOMIC DNA]</scope>
    <source>
        <strain evidence="10 11">DSM 11907</strain>
    </source>
</reference>
<feature type="transmembrane region" description="Helical" evidence="8">
    <location>
        <begin position="243"/>
        <end position="263"/>
    </location>
</feature>
<dbReference type="PANTHER" id="PTHR33362">
    <property type="entry name" value="SIALIC ACID TRAP TRANSPORTER PERMEASE PROTEIN SIAT-RELATED"/>
    <property type="match status" value="1"/>
</dbReference>
<keyword evidence="6 8" id="KW-0472">Membrane</keyword>
<keyword evidence="7" id="KW-0813">Transport</keyword>
<comment type="subcellular location">
    <subcellularLocation>
        <location evidence="1 7">Cell inner membrane</location>
        <topology evidence="1 7">Multi-pass membrane protein</topology>
    </subcellularLocation>
</comment>
<feature type="transmembrane region" description="Helical" evidence="8">
    <location>
        <begin position="407"/>
        <end position="436"/>
    </location>
</feature>
<feature type="transmembrane region" description="Helical" evidence="8">
    <location>
        <begin position="7"/>
        <end position="27"/>
    </location>
</feature>
<feature type="transmembrane region" description="Helical" evidence="8">
    <location>
        <begin position="66"/>
        <end position="85"/>
    </location>
</feature>
<feature type="domain" description="TRAP C4-dicarboxylate transport system permease DctM subunit" evidence="9">
    <location>
        <begin position="13"/>
        <end position="287"/>
    </location>
</feature>
<dbReference type="PANTHER" id="PTHR33362:SF7">
    <property type="entry name" value="SLL1103 PROTEIN"/>
    <property type="match status" value="1"/>
</dbReference>
<evidence type="ECO:0000313" key="10">
    <source>
        <dbReference type="EMBL" id="RAI39031.1"/>
    </source>
</evidence>